<sequence>MALIEYLGNDNWREALRRSFEGAIALLQTDRFRLTSSAIDDVRSWLTSGGVSRVQLQLDRQMKACRLAEDYQREIRDFLGQLVKENQRPLMQLMADGIIPPNQADFLVTMGISESEFDAMLQHLSDGVNPFETWMLANGYSQEIIDQIYQIIDRWLVQTGLSFPARPFDPTLN</sequence>
<name>A0A8J7CD02_9CYAN</name>
<organism evidence="1 2">
    <name type="scientific">Iningainema tapete BLCC-T55</name>
    <dbReference type="NCBI Taxonomy" id="2748662"/>
    <lineage>
        <taxon>Bacteria</taxon>
        <taxon>Bacillati</taxon>
        <taxon>Cyanobacteriota</taxon>
        <taxon>Cyanophyceae</taxon>
        <taxon>Nostocales</taxon>
        <taxon>Scytonemataceae</taxon>
        <taxon>Iningainema tapete</taxon>
    </lineage>
</organism>
<proteinExistence type="predicted"/>
<protein>
    <submittedName>
        <fullName evidence="1">Uncharacterized protein</fullName>
    </submittedName>
</protein>
<dbReference type="Proteomes" id="UP000629098">
    <property type="component" value="Unassembled WGS sequence"/>
</dbReference>
<evidence type="ECO:0000313" key="2">
    <source>
        <dbReference type="Proteomes" id="UP000629098"/>
    </source>
</evidence>
<dbReference type="AlphaFoldDB" id="A0A8J7CD02"/>
<evidence type="ECO:0000313" key="1">
    <source>
        <dbReference type="EMBL" id="MBD2772560.1"/>
    </source>
</evidence>
<comment type="caution">
    <text evidence="1">The sequence shown here is derived from an EMBL/GenBank/DDBJ whole genome shotgun (WGS) entry which is preliminary data.</text>
</comment>
<dbReference type="EMBL" id="JACXAE010000040">
    <property type="protein sequence ID" value="MBD2772560.1"/>
    <property type="molecule type" value="Genomic_DNA"/>
</dbReference>
<gene>
    <name evidence="1" type="ORF">ICL16_10855</name>
</gene>
<keyword evidence="2" id="KW-1185">Reference proteome</keyword>
<reference evidence="1" key="1">
    <citation type="submission" date="2020-09" db="EMBL/GenBank/DDBJ databases">
        <title>Iningainema tapete sp. nov. (Scytonemataceae, Cyanobacteria) from greenhouses in central Florida (USA) produces two types of nodularin with biosynthetic potential for microcystin-LR and anabaenopeptins.</title>
        <authorList>
            <person name="Berthold D.E."/>
            <person name="Lefler F.W."/>
            <person name="Huang I.-S."/>
            <person name="Abdulla H."/>
            <person name="Zimba P.V."/>
            <person name="Laughinghouse H.D. IV."/>
        </authorList>
    </citation>
    <scope>NUCLEOTIDE SEQUENCE</scope>
    <source>
        <strain evidence="1">BLCCT55</strain>
    </source>
</reference>
<accession>A0A8J7CD02</accession>
<dbReference type="RefSeq" id="WP_190827263.1">
    <property type="nucleotide sequence ID" value="NZ_CAWPPI010000040.1"/>
</dbReference>